<evidence type="ECO:0000313" key="2">
    <source>
        <dbReference type="Proteomes" id="UP001345963"/>
    </source>
</evidence>
<reference evidence="1 2" key="1">
    <citation type="submission" date="2021-07" db="EMBL/GenBank/DDBJ databases">
        <authorList>
            <person name="Palmer J.M."/>
        </authorList>
    </citation>
    <scope>NUCLEOTIDE SEQUENCE [LARGE SCALE GENOMIC DNA]</scope>
    <source>
        <strain evidence="1 2">AT_MEX2019</strain>
        <tissue evidence="1">Muscle</tissue>
    </source>
</reference>
<dbReference type="Proteomes" id="UP001345963">
    <property type="component" value="Unassembled WGS sequence"/>
</dbReference>
<comment type="caution">
    <text evidence="1">The sequence shown here is derived from an EMBL/GenBank/DDBJ whole genome shotgun (WGS) entry which is preliminary data.</text>
</comment>
<keyword evidence="2" id="KW-1185">Reference proteome</keyword>
<sequence>MLNHWLPVQSRSNLFRSTLTRLQPAAPHQMVLHTHWAADWLLHPRVGKKACHGGNIQNIAARREDQNHNACSGCQDAGWESVLAAAGRDRRSGFRFVKSFPENLAG</sequence>
<organism evidence="1 2">
    <name type="scientific">Ataeniobius toweri</name>
    <dbReference type="NCBI Taxonomy" id="208326"/>
    <lineage>
        <taxon>Eukaryota</taxon>
        <taxon>Metazoa</taxon>
        <taxon>Chordata</taxon>
        <taxon>Craniata</taxon>
        <taxon>Vertebrata</taxon>
        <taxon>Euteleostomi</taxon>
        <taxon>Actinopterygii</taxon>
        <taxon>Neopterygii</taxon>
        <taxon>Teleostei</taxon>
        <taxon>Neoteleostei</taxon>
        <taxon>Acanthomorphata</taxon>
        <taxon>Ovalentaria</taxon>
        <taxon>Atherinomorphae</taxon>
        <taxon>Cyprinodontiformes</taxon>
        <taxon>Goodeidae</taxon>
        <taxon>Ataeniobius</taxon>
    </lineage>
</organism>
<gene>
    <name evidence="1" type="ORF">ATANTOWER_009632</name>
</gene>
<protein>
    <submittedName>
        <fullName evidence="1">Uncharacterized protein</fullName>
    </submittedName>
</protein>
<name>A0ABU7BYE3_9TELE</name>
<evidence type="ECO:0000313" key="1">
    <source>
        <dbReference type="EMBL" id="MED6255428.1"/>
    </source>
</evidence>
<dbReference type="EMBL" id="JAHUTI010071030">
    <property type="protein sequence ID" value="MED6255428.1"/>
    <property type="molecule type" value="Genomic_DNA"/>
</dbReference>
<proteinExistence type="predicted"/>
<accession>A0ABU7BYE3</accession>